<organism evidence="2">
    <name type="scientific">Physcomitrium patens</name>
    <name type="common">Spreading-leaved earth moss</name>
    <name type="synonym">Physcomitrella patens</name>
    <dbReference type="NCBI Taxonomy" id="3218"/>
    <lineage>
        <taxon>Eukaryota</taxon>
        <taxon>Viridiplantae</taxon>
        <taxon>Streptophyta</taxon>
        <taxon>Embryophyta</taxon>
        <taxon>Bryophyta</taxon>
        <taxon>Bryophytina</taxon>
        <taxon>Bryopsida</taxon>
        <taxon>Funariidae</taxon>
        <taxon>Funariales</taxon>
        <taxon>Funariaceae</taxon>
        <taxon>Physcomitrium</taxon>
    </lineage>
</organism>
<dbReference type="SUPFAM" id="SSF117281">
    <property type="entry name" value="Kelch motif"/>
    <property type="match status" value="1"/>
</dbReference>
<dbReference type="InterPro" id="IPR050796">
    <property type="entry name" value="SCF_F-box_component"/>
</dbReference>
<dbReference type="GeneID" id="112285576"/>
<dbReference type="Pfam" id="PF00646">
    <property type="entry name" value="F-box"/>
    <property type="match status" value="1"/>
</dbReference>
<evidence type="ECO:0000313" key="2">
    <source>
        <dbReference type="EMBL" id="PNR49470.1"/>
    </source>
</evidence>
<dbReference type="Proteomes" id="UP000006727">
    <property type="component" value="Chromosome 8"/>
</dbReference>
<keyword evidence="4" id="KW-1185">Reference proteome</keyword>
<evidence type="ECO:0000259" key="1">
    <source>
        <dbReference type="PROSITE" id="PS50181"/>
    </source>
</evidence>
<dbReference type="Gene3D" id="2.120.10.80">
    <property type="entry name" value="Kelch-type beta propeller"/>
    <property type="match status" value="1"/>
</dbReference>
<dbReference type="Gramene" id="Pp3c8_10900V3.2">
    <property type="protein sequence ID" value="PAC:32963730.CDS.1"/>
    <property type="gene ID" value="Pp3c8_10900"/>
</dbReference>
<dbReference type="InterPro" id="IPR006527">
    <property type="entry name" value="F-box-assoc_dom_typ1"/>
</dbReference>
<gene>
    <name evidence="3" type="primary">LOC112285576</name>
    <name evidence="2" type="ORF">PHYPA_011366</name>
</gene>
<dbReference type="EnsemblPlants" id="Pp3c8_10900V3.1">
    <property type="protein sequence ID" value="PAC:32963729.CDS.1"/>
    <property type="gene ID" value="Pp3c8_10900"/>
</dbReference>
<dbReference type="Pfam" id="PF07734">
    <property type="entry name" value="FBA_1"/>
    <property type="match status" value="1"/>
</dbReference>
<evidence type="ECO:0000313" key="4">
    <source>
        <dbReference type="Proteomes" id="UP000006727"/>
    </source>
</evidence>
<dbReference type="PANTHER" id="PTHR31672:SF2">
    <property type="entry name" value="F-BOX DOMAIN-CONTAINING PROTEIN"/>
    <property type="match status" value="1"/>
</dbReference>
<sequence length="430" mass="49295">MTWICESWESGVIIRAGEEEAGERMSEVATMQQDKSSPLKHVGQDLAEELDRISDDEENCPPSSVMEDRIWGVLPQELQDSLLASLPIVHIFRMRTVCKRFQSLTLSPSFLSSWTALSTQEHWLLMFHRQDTAPWMSMAAYDSNVKQWYNLPVLRPFFPKQGNVSLASSQGLLCIASVEETQTLVVWNPLTNLSRELPGMIIKNTMCVGLVVDNSTKEFIIVVVGQTEDCLQTTEVYDSTLESWKRMQTSLIEWYGCYSDPLVYCNGCFHVISAHKNGPFRLCLVSYDLKQGVWKEKCKLPITAGLSFASPSLFEVKPGRLFLAERTFPGHNQAYAIHLWELVQSGSNVEWIQIAAVPPEIIEELRREFWVSSYFKCQAIGNLVCFIGNNDFRGLVYDLSWKAWHWLPRRRERFFDHVVSFEPRLDMLSA</sequence>
<dbReference type="EnsemblPlants" id="Pp3c8_10900V3.2">
    <property type="protein sequence ID" value="PAC:32963730.CDS.1"/>
    <property type="gene ID" value="Pp3c8_10900"/>
</dbReference>
<dbReference type="PaxDb" id="3218-PP1S62_11V6.1"/>
<dbReference type="OrthoDB" id="1885938at2759"/>
<reference evidence="2 4" key="1">
    <citation type="journal article" date="2008" name="Science">
        <title>The Physcomitrella genome reveals evolutionary insights into the conquest of land by plants.</title>
        <authorList>
            <person name="Rensing S."/>
            <person name="Lang D."/>
            <person name="Zimmer A."/>
            <person name="Terry A."/>
            <person name="Salamov A."/>
            <person name="Shapiro H."/>
            <person name="Nishiyama T."/>
            <person name="Perroud P.-F."/>
            <person name="Lindquist E."/>
            <person name="Kamisugi Y."/>
            <person name="Tanahashi T."/>
            <person name="Sakakibara K."/>
            <person name="Fujita T."/>
            <person name="Oishi K."/>
            <person name="Shin-I T."/>
            <person name="Kuroki Y."/>
            <person name="Toyoda A."/>
            <person name="Suzuki Y."/>
            <person name="Hashimoto A."/>
            <person name="Yamaguchi K."/>
            <person name="Sugano A."/>
            <person name="Kohara Y."/>
            <person name="Fujiyama A."/>
            <person name="Anterola A."/>
            <person name="Aoki S."/>
            <person name="Ashton N."/>
            <person name="Barbazuk W.B."/>
            <person name="Barker E."/>
            <person name="Bennetzen J."/>
            <person name="Bezanilla M."/>
            <person name="Blankenship R."/>
            <person name="Cho S.H."/>
            <person name="Dutcher S."/>
            <person name="Estelle M."/>
            <person name="Fawcett J.A."/>
            <person name="Gundlach H."/>
            <person name="Hanada K."/>
            <person name="Heyl A."/>
            <person name="Hicks K.A."/>
            <person name="Hugh J."/>
            <person name="Lohr M."/>
            <person name="Mayer K."/>
            <person name="Melkozernov A."/>
            <person name="Murata T."/>
            <person name="Nelson D."/>
            <person name="Pils B."/>
            <person name="Prigge M."/>
            <person name="Reiss B."/>
            <person name="Renner T."/>
            <person name="Rombauts S."/>
            <person name="Rushton P."/>
            <person name="Sanderfoot A."/>
            <person name="Schween G."/>
            <person name="Shiu S.-H."/>
            <person name="Stueber K."/>
            <person name="Theodoulou F.L."/>
            <person name="Tu H."/>
            <person name="Van de Peer Y."/>
            <person name="Verrier P.J."/>
            <person name="Waters E."/>
            <person name="Wood A."/>
            <person name="Yang L."/>
            <person name="Cove D."/>
            <person name="Cuming A."/>
            <person name="Hasebe M."/>
            <person name="Lucas S."/>
            <person name="Mishler D.B."/>
            <person name="Reski R."/>
            <person name="Grigoriev I."/>
            <person name="Quatrano R.S."/>
            <person name="Boore J.L."/>
        </authorList>
    </citation>
    <scope>NUCLEOTIDE SEQUENCE [LARGE SCALE GENOMIC DNA]</scope>
    <source>
        <strain evidence="3 4">cv. Gransden 2004</strain>
    </source>
</reference>
<name>A0A2K1K6R7_PHYPA</name>
<dbReference type="EMBL" id="ABEU02000008">
    <property type="protein sequence ID" value="PNR49470.1"/>
    <property type="molecule type" value="Genomic_DNA"/>
</dbReference>
<dbReference type="RefSeq" id="XP_024382275.1">
    <property type="nucleotide sequence ID" value="XM_024526507.2"/>
</dbReference>
<dbReference type="InterPro" id="IPR017451">
    <property type="entry name" value="F-box-assoc_interact_dom"/>
</dbReference>
<dbReference type="Gramene" id="Pp3c8_10900V3.3">
    <property type="protein sequence ID" value="PAC:32963731.CDS.1"/>
    <property type="gene ID" value="Pp3c8_10900"/>
</dbReference>
<dbReference type="SUPFAM" id="SSF81383">
    <property type="entry name" value="F-box domain"/>
    <property type="match status" value="1"/>
</dbReference>
<dbReference type="Gramene" id="Pp3c8_10900V3.1">
    <property type="protein sequence ID" value="PAC:32963729.CDS.1"/>
    <property type="gene ID" value="Pp3c8_10900"/>
</dbReference>
<dbReference type="PROSITE" id="PS50181">
    <property type="entry name" value="FBOX"/>
    <property type="match status" value="1"/>
</dbReference>
<protein>
    <recommendedName>
        <fullName evidence="1">F-box domain-containing protein</fullName>
    </recommendedName>
</protein>
<accession>A0A2K1K6R7</accession>
<proteinExistence type="predicted"/>
<dbReference type="PANTHER" id="PTHR31672">
    <property type="entry name" value="BNACNNG10540D PROTEIN"/>
    <property type="match status" value="1"/>
</dbReference>
<dbReference type="AlphaFoldDB" id="A0A2K1K6R7"/>
<dbReference type="EnsemblPlants" id="Pp3c8_10900V3.3">
    <property type="protein sequence ID" value="PAC:32963731.CDS.1"/>
    <property type="gene ID" value="Pp3c8_10900"/>
</dbReference>
<reference evidence="2 4" key="2">
    <citation type="journal article" date="2018" name="Plant J.">
        <title>The Physcomitrella patens chromosome-scale assembly reveals moss genome structure and evolution.</title>
        <authorList>
            <person name="Lang D."/>
            <person name="Ullrich K.K."/>
            <person name="Murat F."/>
            <person name="Fuchs J."/>
            <person name="Jenkins J."/>
            <person name="Haas F.B."/>
            <person name="Piednoel M."/>
            <person name="Gundlach H."/>
            <person name="Van Bel M."/>
            <person name="Meyberg R."/>
            <person name="Vives C."/>
            <person name="Morata J."/>
            <person name="Symeonidi A."/>
            <person name="Hiss M."/>
            <person name="Muchero W."/>
            <person name="Kamisugi Y."/>
            <person name="Saleh O."/>
            <person name="Blanc G."/>
            <person name="Decker E.L."/>
            <person name="van Gessel N."/>
            <person name="Grimwood J."/>
            <person name="Hayes R.D."/>
            <person name="Graham S.W."/>
            <person name="Gunter L.E."/>
            <person name="McDaniel S.F."/>
            <person name="Hoernstein S.N.W."/>
            <person name="Larsson A."/>
            <person name="Li F.W."/>
            <person name="Perroud P.F."/>
            <person name="Phillips J."/>
            <person name="Ranjan P."/>
            <person name="Rokshar D.S."/>
            <person name="Rothfels C.J."/>
            <person name="Schneider L."/>
            <person name="Shu S."/>
            <person name="Stevenson D.W."/>
            <person name="Thummler F."/>
            <person name="Tillich M."/>
            <person name="Villarreal Aguilar J.C."/>
            <person name="Widiez T."/>
            <person name="Wong G.K."/>
            <person name="Wymore A."/>
            <person name="Zhang Y."/>
            <person name="Zimmer A.D."/>
            <person name="Quatrano R.S."/>
            <person name="Mayer K.F.X."/>
            <person name="Goodstein D."/>
            <person name="Casacuberta J.M."/>
            <person name="Vandepoele K."/>
            <person name="Reski R."/>
            <person name="Cuming A.C."/>
            <person name="Tuskan G.A."/>
            <person name="Maumus F."/>
            <person name="Salse J."/>
            <person name="Schmutz J."/>
            <person name="Rensing S.A."/>
        </authorList>
    </citation>
    <scope>NUCLEOTIDE SEQUENCE [LARGE SCALE GENOMIC DNA]</scope>
    <source>
        <strain evidence="3 4">cv. Gransden 2004</strain>
    </source>
</reference>
<dbReference type="InterPro" id="IPR036047">
    <property type="entry name" value="F-box-like_dom_sf"/>
</dbReference>
<evidence type="ECO:0000313" key="3">
    <source>
        <dbReference type="EnsemblPlants" id="PAC:32963729.CDS.1"/>
    </source>
</evidence>
<dbReference type="GO" id="GO:0004842">
    <property type="term" value="F:ubiquitin-protein transferase activity"/>
    <property type="evidence" value="ECO:0000318"/>
    <property type="project" value="GO_Central"/>
</dbReference>
<feature type="domain" description="F-box" evidence="1">
    <location>
        <begin position="68"/>
        <end position="117"/>
    </location>
</feature>
<dbReference type="GO" id="GO:0031146">
    <property type="term" value="P:SCF-dependent proteasomal ubiquitin-dependent protein catabolic process"/>
    <property type="evidence" value="ECO:0000318"/>
    <property type="project" value="GO_Central"/>
</dbReference>
<dbReference type="InterPro" id="IPR001810">
    <property type="entry name" value="F-box_dom"/>
</dbReference>
<dbReference type="NCBIfam" id="TIGR01640">
    <property type="entry name" value="F_box_assoc_1"/>
    <property type="match status" value="1"/>
</dbReference>
<dbReference type="InterPro" id="IPR015915">
    <property type="entry name" value="Kelch-typ_b-propeller"/>
</dbReference>
<reference evidence="3" key="3">
    <citation type="submission" date="2020-12" db="UniProtKB">
        <authorList>
            <consortium name="EnsemblPlants"/>
        </authorList>
    </citation>
    <scope>IDENTIFICATION</scope>
</reference>